<name>Q5G5J2_RAT</name>
<gene>
    <name evidence="3" type="primary">Ccdc7a</name>
    <name evidence="3" type="synonym">LOC498971</name>
</gene>
<protein>
    <recommendedName>
        <fullName evidence="4">Coiled-coil domain-containing protein 7</fullName>
    </recommendedName>
</protein>
<dbReference type="iPTMnet" id="Q5G5J2"/>
<feature type="region of interest" description="Disordered" evidence="1">
    <location>
        <begin position="334"/>
        <end position="358"/>
    </location>
</feature>
<dbReference type="PANTHER" id="PTHR22035">
    <property type="entry name" value="COILED-COIL DOMAIN-CONTAINING PROTEIN 7"/>
    <property type="match status" value="1"/>
</dbReference>
<dbReference type="RGD" id="1565448">
    <property type="gene designation" value="Ccdc7a"/>
</dbReference>
<accession>Q5G5J2</accession>
<evidence type="ECO:0000256" key="1">
    <source>
        <dbReference type="SAM" id="MobiDB-lite"/>
    </source>
</evidence>
<dbReference type="GeneID" id="498971"/>
<proteinExistence type="evidence at transcript level"/>
<dbReference type="EMBL" id="AY845220">
    <property type="protein sequence ID" value="AAW57882.1"/>
    <property type="molecule type" value="mRNA"/>
</dbReference>
<dbReference type="RefSeq" id="NP_001041401.1">
    <property type="nucleotide sequence ID" value="NM_001047936.2"/>
</dbReference>
<dbReference type="CTD" id="74703"/>
<sequence>MNQAMHPSTISKKLTSVPELPFKKGLLNLSPALKEKHSLKSTDVKIEPMVLRSPPTGESIVRFALPIPLRKTKELISSHEMVRKITQNLKMVVSTLEKTFGNINEDKEKRAAKPEIEGFRQEGLSVGDDVKSFLLCCSEFTAQLEEAVKEERGALESLYKWFQQQVNQLEEIGKDQSNLEAEVQSDRKSILNIVQIAKLARKFEDIEGRLRERKAAMLAKEEDKATVSESLKNYQLIEKQIEEFIKSHSDIEFQIVSETESGLEQPSGSTGTPSVTNRMNTMMKIFENQTTMLEKALSDQTEAEAKYKKMETNVQLLVMEKALLKGEIRRLREIQKAKATSKEVRPKKSGKSEKKKDR</sequence>
<dbReference type="PANTHER" id="PTHR22035:SF5">
    <property type="entry name" value="COILED-COIL DOMAIN-CONTAINING PROTEIN 7"/>
    <property type="match status" value="1"/>
</dbReference>
<dbReference type="PhosphoSitePlus" id="Q5G5J2"/>
<evidence type="ECO:0000313" key="3">
    <source>
        <dbReference type="RGD" id="1565448"/>
    </source>
</evidence>
<dbReference type="AlphaFoldDB" id="Q5G5J2"/>
<reference evidence="2" key="1">
    <citation type="submission" date="2004-12" db="EMBL/GenBank/DDBJ databases">
        <authorList>
            <person name="Peng F."/>
            <person name="Deng H.-X."/>
            <person name="Tian L."/>
            <person name="Yang H.-S."/>
            <person name="Li Y."/>
            <person name="Liao J."/>
            <person name="Wei Y.-Q."/>
        </authorList>
    </citation>
    <scope>NUCLEOTIDE SEQUENCE</scope>
    <source>
        <strain evidence="2">SD</strain>
        <tissue evidence="2">Testis</tissue>
    </source>
</reference>
<evidence type="ECO:0008006" key="4">
    <source>
        <dbReference type="Google" id="ProtNLM"/>
    </source>
</evidence>
<dbReference type="KEGG" id="rno:498971"/>
<dbReference type="AGR" id="RGD:1565448"/>
<evidence type="ECO:0000313" key="2">
    <source>
        <dbReference type="EMBL" id="AAW57882.1"/>
    </source>
</evidence>
<dbReference type="Pfam" id="PF15368">
    <property type="entry name" value="BioT2"/>
    <property type="match status" value="1"/>
</dbReference>
<dbReference type="InterPro" id="IPR029272">
    <property type="entry name" value="CCDC7"/>
</dbReference>
<organism evidence="2">
    <name type="scientific">Rattus norvegicus</name>
    <name type="common">Rat</name>
    <dbReference type="NCBI Taxonomy" id="10116"/>
    <lineage>
        <taxon>Eukaryota</taxon>
        <taxon>Metazoa</taxon>
        <taxon>Chordata</taxon>
        <taxon>Craniata</taxon>
        <taxon>Vertebrata</taxon>
        <taxon>Euteleostomi</taxon>
        <taxon>Mammalia</taxon>
        <taxon>Eutheria</taxon>
        <taxon>Euarchontoglires</taxon>
        <taxon>Glires</taxon>
        <taxon>Rodentia</taxon>
        <taxon>Myomorpha</taxon>
        <taxon>Muroidea</taxon>
        <taxon>Muridae</taxon>
        <taxon>Murinae</taxon>
        <taxon>Rattus</taxon>
    </lineage>
</organism>